<reference evidence="1 2" key="1">
    <citation type="journal article" date="2021" name="Nat. Plants">
        <title>The Taxus genome provides insights into paclitaxel biosynthesis.</title>
        <authorList>
            <person name="Xiong X."/>
            <person name="Gou J."/>
            <person name="Liao Q."/>
            <person name="Li Y."/>
            <person name="Zhou Q."/>
            <person name="Bi G."/>
            <person name="Li C."/>
            <person name="Du R."/>
            <person name="Wang X."/>
            <person name="Sun T."/>
            <person name="Guo L."/>
            <person name="Liang H."/>
            <person name="Lu P."/>
            <person name="Wu Y."/>
            <person name="Zhang Z."/>
            <person name="Ro D.K."/>
            <person name="Shang Y."/>
            <person name="Huang S."/>
            <person name="Yan J."/>
        </authorList>
    </citation>
    <scope>NUCLEOTIDE SEQUENCE [LARGE SCALE GENOMIC DNA]</scope>
    <source>
        <strain evidence="1">Ta-2019</strain>
    </source>
</reference>
<organism evidence="1 2">
    <name type="scientific">Taxus chinensis</name>
    <name type="common">Chinese yew</name>
    <name type="synonym">Taxus wallichiana var. chinensis</name>
    <dbReference type="NCBI Taxonomy" id="29808"/>
    <lineage>
        <taxon>Eukaryota</taxon>
        <taxon>Viridiplantae</taxon>
        <taxon>Streptophyta</taxon>
        <taxon>Embryophyta</taxon>
        <taxon>Tracheophyta</taxon>
        <taxon>Spermatophyta</taxon>
        <taxon>Pinopsida</taxon>
        <taxon>Pinidae</taxon>
        <taxon>Conifers II</taxon>
        <taxon>Cupressales</taxon>
        <taxon>Taxaceae</taxon>
        <taxon>Taxus</taxon>
    </lineage>
</organism>
<dbReference type="EMBL" id="JAHRHJ020003813">
    <property type="protein sequence ID" value="KAH9288748.1"/>
    <property type="molecule type" value="Genomic_DNA"/>
</dbReference>
<evidence type="ECO:0000313" key="1">
    <source>
        <dbReference type="EMBL" id="KAH9288748.1"/>
    </source>
</evidence>
<comment type="caution">
    <text evidence="1">The sequence shown here is derived from an EMBL/GenBank/DDBJ whole genome shotgun (WGS) entry which is preliminary data.</text>
</comment>
<feature type="non-terminal residue" evidence="1">
    <location>
        <position position="1"/>
    </location>
</feature>
<protein>
    <submittedName>
        <fullName evidence="1">Uncharacterized protein</fullName>
    </submittedName>
</protein>
<keyword evidence="2" id="KW-1185">Reference proteome</keyword>
<dbReference type="Proteomes" id="UP000824469">
    <property type="component" value="Unassembled WGS sequence"/>
</dbReference>
<evidence type="ECO:0000313" key="2">
    <source>
        <dbReference type="Proteomes" id="UP000824469"/>
    </source>
</evidence>
<dbReference type="AlphaFoldDB" id="A0AA38BWJ2"/>
<name>A0AA38BWJ2_TAXCH</name>
<sequence>DSPELPDDMSHEEEEMTLDEFQEEKSADIFPHDEEVFSFPFEDEDSLDHVIHEE</sequence>
<proteinExistence type="predicted"/>
<accession>A0AA38BWJ2</accession>
<gene>
    <name evidence="1" type="ORF">KI387_032865</name>
</gene>